<keyword evidence="7" id="KW-0479">Metal-binding</keyword>
<evidence type="ECO:0000313" key="14">
    <source>
        <dbReference type="EMBL" id="SCU91671.1"/>
    </source>
</evidence>
<protein>
    <recommendedName>
        <fullName evidence="11">1,6-anhydro-N-acetylmuramyl-L-alanine amidase AmpD</fullName>
        <ecNumber evidence="5">3.5.1.28</ecNumber>
    </recommendedName>
    <alternativeName>
        <fullName evidence="12">N-acetylmuramoyl-L-alanine amidase</fullName>
    </alternativeName>
</protein>
<dbReference type="EC" id="3.5.1.28" evidence="5"/>
<gene>
    <name evidence="14" type="primary">ampD</name>
    <name evidence="14" type="ORF">CNECB9_5080022</name>
</gene>
<dbReference type="InterPro" id="IPR002502">
    <property type="entry name" value="Amidase_domain"/>
</dbReference>
<dbReference type="GO" id="GO:0071555">
    <property type="term" value="P:cell wall organization"/>
    <property type="evidence" value="ECO:0007669"/>
    <property type="project" value="UniProtKB-KW"/>
</dbReference>
<comment type="subcellular location">
    <subcellularLocation>
        <location evidence="3">Cytoplasm</location>
    </subcellularLocation>
</comment>
<accession>A0A1K0J0E7</accession>
<dbReference type="Gene3D" id="3.40.80.10">
    <property type="entry name" value="Peptidoglycan recognition protein-like"/>
    <property type="match status" value="1"/>
</dbReference>
<dbReference type="InterPro" id="IPR036505">
    <property type="entry name" value="Amidase/PGRP_sf"/>
</dbReference>
<dbReference type="Pfam" id="PF01510">
    <property type="entry name" value="Amidase_2"/>
    <property type="match status" value="1"/>
</dbReference>
<keyword evidence="10" id="KW-0961">Cell wall biogenesis/degradation</keyword>
<evidence type="ECO:0000259" key="13">
    <source>
        <dbReference type="SMART" id="SM00644"/>
    </source>
</evidence>
<dbReference type="GO" id="GO:0005737">
    <property type="term" value="C:cytoplasm"/>
    <property type="evidence" value="ECO:0007669"/>
    <property type="project" value="UniProtKB-SubCell"/>
</dbReference>
<evidence type="ECO:0000256" key="8">
    <source>
        <dbReference type="ARBA" id="ARBA00022801"/>
    </source>
</evidence>
<dbReference type="GO" id="GO:0008745">
    <property type="term" value="F:N-acetylmuramoyl-L-alanine amidase activity"/>
    <property type="evidence" value="ECO:0007669"/>
    <property type="project" value="UniProtKB-EC"/>
</dbReference>
<evidence type="ECO:0000256" key="10">
    <source>
        <dbReference type="ARBA" id="ARBA00023316"/>
    </source>
</evidence>
<evidence type="ECO:0000256" key="9">
    <source>
        <dbReference type="ARBA" id="ARBA00022833"/>
    </source>
</evidence>
<dbReference type="GO" id="GO:0009253">
    <property type="term" value="P:peptidoglycan catabolic process"/>
    <property type="evidence" value="ECO:0007669"/>
    <property type="project" value="InterPro"/>
</dbReference>
<evidence type="ECO:0000256" key="6">
    <source>
        <dbReference type="ARBA" id="ARBA00022490"/>
    </source>
</evidence>
<evidence type="ECO:0000256" key="11">
    <source>
        <dbReference type="ARBA" id="ARBA00039257"/>
    </source>
</evidence>
<comment type="similarity">
    <text evidence="4">Belongs to the N-acetylmuramoyl-L-alanine amidase 2 family.</text>
</comment>
<comment type="cofactor">
    <cofactor evidence="2">
        <name>Zn(2+)</name>
        <dbReference type="ChEBI" id="CHEBI:29105"/>
    </cofactor>
</comment>
<keyword evidence="9" id="KW-0862">Zinc</keyword>
<evidence type="ECO:0000256" key="2">
    <source>
        <dbReference type="ARBA" id="ARBA00001947"/>
    </source>
</evidence>
<dbReference type="SMART" id="SM00644">
    <property type="entry name" value="Ami_2"/>
    <property type="match status" value="1"/>
</dbReference>
<evidence type="ECO:0000256" key="5">
    <source>
        <dbReference type="ARBA" id="ARBA00011901"/>
    </source>
</evidence>
<evidence type="ECO:0000256" key="12">
    <source>
        <dbReference type="ARBA" id="ARBA00042615"/>
    </source>
</evidence>
<dbReference type="PANTHER" id="PTHR30417">
    <property type="entry name" value="N-ACETYLMURAMOYL-L-ALANINE AMIDASE AMID"/>
    <property type="match status" value="1"/>
</dbReference>
<dbReference type="RefSeq" id="WP_340528979.1">
    <property type="nucleotide sequence ID" value="NZ_FMSH01000455.1"/>
</dbReference>
<evidence type="ECO:0000256" key="7">
    <source>
        <dbReference type="ARBA" id="ARBA00022723"/>
    </source>
</evidence>
<feature type="domain" description="N-acetylmuramoyl-L-alanine amidase" evidence="13">
    <location>
        <begin position="24"/>
        <end position="172"/>
    </location>
</feature>
<comment type="catalytic activity">
    <reaction evidence="1">
        <text>Hydrolyzes the link between N-acetylmuramoyl residues and L-amino acid residues in certain cell-wall glycopeptides.</text>
        <dbReference type="EC" id="3.5.1.28"/>
    </reaction>
</comment>
<dbReference type="InterPro" id="IPR051206">
    <property type="entry name" value="NAMLAA_amidase_2"/>
</dbReference>
<evidence type="ECO:0000256" key="3">
    <source>
        <dbReference type="ARBA" id="ARBA00004496"/>
    </source>
</evidence>
<organism evidence="14">
    <name type="scientific">Cupriavidus necator</name>
    <name type="common">Alcaligenes eutrophus</name>
    <name type="synonym">Ralstonia eutropha</name>
    <dbReference type="NCBI Taxonomy" id="106590"/>
    <lineage>
        <taxon>Bacteria</taxon>
        <taxon>Pseudomonadati</taxon>
        <taxon>Pseudomonadota</taxon>
        <taxon>Betaproteobacteria</taxon>
        <taxon>Burkholderiales</taxon>
        <taxon>Burkholderiaceae</taxon>
        <taxon>Cupriavidus</taxon>
    </lineage>
</organism>
<sequence length="205" mass="22384">MSKRAHRYLPDADGWVPAARRVPSPNFDERPAGMPVDLVVLHNISLPPGQFGSGDIEAFFQNRLDPNKHPFFATIHQVQVSAHFLVTRQGELVQFVPCTQRAWHAGQSDFFGRARCNDFSIGIEIEGCDDLPFTLAQYDTVAALVPALLAAYPVRAIAGHSDIAPGRKTDPGPHFDWARFARQAGVAPGMLPYQCPGSAGQVTNP</sequence>
<keyword evidence="6" id="KW-0963">Cytoplasm</keyword>
<dbReference type="GO" id="GO:0046872">
    <property type="term" value="F:metal ion binding"/>
    <property type="evidence" value="ECO:0007669"/>
    <property type="project" value="UniProtKB-KW"/>
</dbReference>
<dbReference type="AlphaFoldDB" id="A0A1K0J0E7"/>
<dbReference type="GO" id="GO:0009254">
    <property type="term" value="P:peptidoglycan turnover"/>
    <property type="evidence" value="ECO:0007669"/>
    <property type="project" value="TreeGrafter"/>
</dbReference>
<dbReference type="PANTHER" id="PTHR30417:SF4">
    <property type="entry name" value="1,6-ANHYDRO-N-ACETYLMURAMYL-L-ALANINE AMIDASE AMPD"/>
    <property type="match status" value="1"/>
</dbReference>
<dbReference type="SUPFAM" id="SSF55846">
    <property type="entry name" value="N-acetylmuramoyl-L-alanine amidase-like"/>
    <property type="match status" value="1"/>
</dbReference>
<dbReference type="NCBIfam" id="NF008758">
    <property type="entry name" value="PRK11789.1"/>
    <property type="match status" value="1"/>
</dbReference>
<dbReference type="EMBL" id="FMSH01000455">
    <property type="protein sequence ID" value="SCU91671.1"/>
    <property type="molecule type" value="Genomic_DNA"/>
</dbReference>
<dbReference type="CDD" id="cd06583">
    <property type="entry name" value="PGRP"/>
    <property type="match status" value="1"/>
</dbReference>
<evidence type="ECO:0000256" key="4">
    <source>
        <dbReference type="ARBA" id="ARBA00007553"/>
    </source>
</evidence>
<name>A0A1K0J0E7_CUPNE</name>
<proteinExistence type="inferred from homology"/>
<keyword evidence="8 14" id="KW-0378">Hydrolase</keyword>
<evidence type="ECO:0000256" key="1">
    <source>
        <dbReference type="ARBA" id="ARBA00001561"/>
    </source>
</evidence>
<reference evidence="14" key="1">
    <citation type="submission" date="2016-09" db="EMBL/GenBank/DDBJ databases">
        <authorList>
            <person name="Capua I."/>
            <person name="De Benedictis P."/>
            <person name="Joannis T."/>
            <person name="Lombin L.H."/>
            <person name="Cattoli G."/>
        </authorList>
    </citation>
    <scope>NUCLEOTIDE SEQUENCE</scope>
    <source>
        <strain evidence="14">B9</strain>
    </source>
</reference>